<keyword evidence="4 8" id="KW-0479">Metal-binding</keyword>
<feature type="chain" id="PRO_5044859632" description="Cytochrome P450" evidence="10">
    <location>
        <begin position="19"/>
        <end position="506"/>
    </location>
</feature>
<dbReference type="InterPro" id="IPR050196">
    <property type="entry name" value="Cytochrome_P450_Monoox"/>
</dbReference>
<name>A0ABD2WX24_9HYME</name>
<dbReference type="GO" id="GO:0004497">
    <property type="term" value="F:monooxygenase activity"/>
    <property type="evidence" value="ECO:0007669"/>
    <property type="project" value="UniProtKB-KW"/>
</dbReference>
<reference evidence="11 12" key="1">
    <citation type="journal article" date="2024" name="bioRxiv">
        <title>A reference genome for Trichogramma kaykai: A tiny desert-dwelling parasitoid wasp with competing sex-ratio distorters.</title>
        <authorList>
            <person name="Culotta J."/>
            <person name="Lindsey A.R."/>
        </authorList>
    </citation>
    <scope>NUCLEOTIDE SEQUENCE [LARGE SCALE GENOMIC DNA]</scope>
    <source>
        <strain evidence="11 12">KSX58</strain>
    </source>
</reference>
<comment type="cofactor">
    <cofactor evidence="1 8">
        <name>heme</name>
        <dbReference type="ChEBI" id="CHEBI:30413"/>
    </cofactor>
</comment>
<sequence>MYALIFVVVILVIVCCYASVHYSEYGRTINKFPGPAPVPILGNSWNFATCSFSDTYHKLQSFQDAYYPVVRFWAWMSEAILFIRHPDDIKTILTSRVNLDKSEVAYEPVRQAFNNYGILFSHAKTWKVRRRMLNNAFTPNLIKLYSRISDEHTVEFIQRLKDKFDIDNVIEFYHQLVLSSTSEAMMGVKLANLDQDLTKRYVQAIDEMGRLVGHLVVRPYIPSWMVPFLPIGRRLKVCGEAFHGFFAMVVNERRRYLEEVGYEHIKTVADEYDDATDGRPSQASNRRRLALLDLLLQLESEGRIDEKGVLDELEDIISASYDTTGYTLSYLTLLLGEHPEIQERARREVQLIMEECGGNLTSNDLQRMEYLECCFKESLRIFPSAPVIGRHLVEDITLQSGHKVPAGTDIIIFFQTVQMDPKYWPDPSKFDPDRFLPENIKDQHPYAYMPFSSGARGCIGKRSLQSILNDFRIEAVTRSKNLRFQLNIALEPHIPIATKFIKIDRK</sequence>
<evidence type="ECO:0000256" key="3">
    <source>
        <dbReference type="ARBA" id="ARBA00022617"/>
    </source>
</evidence>
<dbReference type="Gene3D" id="1.10.630.10">
    <property type="entry name" value="Cytochrome P450"/>
    <property type="match status" value="1"/>
</dbReference>
<evidence type="ECO:0000256" key="5">
    <source>
        <dbReference type="ARBA" id="ARBA00023002"/>
    </source>
</evidence>
<dbReference type="InterPro" id="IPR036396">
    <property type="entry name" value="Cyt_P450_sf"/>
</dbReference>
<dbReference type="InterPro" id="IPR001128">
    <property type="entry name" value="Cyt_P450"/>
</dbReference>
<evidence type="ECO:0000313" key="12">
    <source>
        <dbReference type="Proteomes" id="UP001627154"/>
    </source>
</evidence>
<keyword evidence="5 9" id="KW-0560">Oxidoreductase</keyword>
<keyword evidence="6 8" id="KW-0408">Iron</keyword>
<keyword evidence="3 8" id="KW-0349">Heme</keyword>
<dbReference type="InterPro" id="IPR017972">
    <property type="entry name" value="Cyt_P450_CS"/>
</dbReference>
<dbReference type="EMBL" id="JBJJXI010000067">
    <property type="protein sequence ID" value="KAL3397128.1"/>
    <property type="molecule type" value="Genomic_DNA"/>
</dbReference>
<accession>A0ABD2WX24</accession>
<dbReference type="PANTHER" id="PTHR24291:SF50">
    <property type="entry name" value="BIFUNCTIONAL ALBAFLAVENONE MONOOXYGENASE_TERPENE SYNTHASE"/>
    <property type="match status" value="1"/>
</dbReference>
<evidence type="ECO:0000256" key="6">
    <source>
        <dbReference type="ARBA" id="ARBA00023004"/>
    </source>
</evidence>
<protein>
    <recommendedName>
        <fullName evidence="13">Cytochrome P450</fullName>
    </recommendedName>
</protein>
<keyword evidence="7 9" id="KW-0503">Monooxygenase</keyword>
<evidence type="ECO:0000256" key="7">
    <source>
        <dbReference type="ARBA" id="ARBA00023033"/>
    </source>
</evidence>
<dbReference type="PROSITE" id="PS00086">
    <property type="entry name" value="CYTOCHROME_P450"/>
    <property type="match status" value="1"/>
</dbReference>
<comment type="similarity">
    <text evidence="2 9">Belongs to the cytochrome P450 family.</text>
</comment>
<dbReference type="GO" id="GO:0046872">
    <property type="term" value="F:metal ion binding"/>
    <property type="evidence" value="ECO:0007669"/>
    <property type="project" value="UniProtKB-KW"/>
</dbReference>
<dbReference type="Pfam" id="PF00067">
    <property type="entry name" value="p450"/>
    <property type="match status" value="1"/>
</dbReference>
<comment type="caution">
    <text evidence="11">The sequence shown here is derived from an EMBL/GenBank/DDBJ whole genome shotgun (WGS) entry which is preliminary data.</text>
</comment>
<evidence type="ECO:0000313" key="11">
    <source>
        <dbReference type="EMBL" id="KAL3397128.1"/>
    </source>
</evidence>
<feature type="binding site" description="axial binding residue" evidence="8">
    <location>
        <position position="458"/>
    </location>
    <ligand>
        <name>heme</name>
        <dbReference type="ChEBI" id="CHEBI:30413"/>
    </ligand>
    <ligandPart>
        <name>Fe</name>
        <dbReference type="ChEBI" id="CHEBI:18248"/>
    </ligandPart>
</feature>
<evidence type="ECO:0000256" key="9">
    <source>
        <dbReference type="RuleBase" id="RU000461"/>
    </source>
</evidence>
<evidence type="ECO:0000256" key="2">
    <source>
        <dbReference type="ARBA" id="ARBA00010617"/>
    </source>
</evidence>
<evidence type="ECO:0000256" key="4">
    <source>
        <dbReference type="ARBA" id="ARBA00022723"/>
    </source>
</evidence>
<keyword evidence="10" id="KW-0732">Signal</keyword>
<evidence type="ECO:0000256" key="8">
    <source>
        <dbReference type="PIRSR" id="PIRSR602401-1"/>
    </source>
</evidence>
<dbReference type="InterPro" id="IPR002401">
    <property type="entry name" value="Cyt_P450_E_grp-I"/>
</dbReference>
<dbReference type="Proteomes" id="UP001627154">
    <property type="component" value="Unassembled WGS sequence"/>
</dbReference>
<gene>
    <name evidence="11" type="ORF">TKK_009153</name>
</gene>
<dbReference type="PANTHER" id="PTHR24291">
    <property type="entry name" value="CYTOCHROME P450 FAMILY 4"/>
    <property type="match status" value="1"/>
</dbReference>
<proteinExistence type="inferred from homology"/>
<dbReference type="PRINTS" id="PR00463">
    <property type="entry name" value="EP450I"/>
</dbReference>
<evidence type="ECO:0008006" key="13">
    <source>
        <dbReference type="Google" id="ProtNLM"/>
    </source>
</evidence>
<evidence type="ECO:0000256" key="1">
    <source>
        <dbReference type="ARBA" id="ARBA00001971"/>
    </source>
</evidence>
<dbReference type="PRINTS" id="PR00385">
    <property type="entry name" value="P450"/>
</dbReference>
<dbReference type="AlphaFoldDB" id="A0ABD2WX24"/>
<feature type="signal peptide" evidence="10">
    <location>
        <begin position="1"/>
        <end position="18"/>
    </location>
</feature>
<evidence type="ECO:0000256" key="10">
    <source>
        <dbReference type="SAM" id="SignalP"/>
    </source>
</evidence>
<keyword evidence="12" id="KW-1185">Reference proteome</keyword>
<dbReference type="SUPFAM" id="SSF48264">
    <property type="entry name" value="Cytochrome P450"/>
    <property type="match status" value="1"/>
</dbReference>
<organism evidence="11 12">
    <name type="scientific">Trichogramma kaykai</name>
    <dbReference type="NCBI Taxonomy" id="54128"/>
    <lineage>
        <taxon>Eukaryota</taxon>
        <taxon>Metazoa</taxon>
        <taxon>Ecdysozoa</taxon>
        <taxon>Arthropoda</taxon>
        <taxon>Hexapoda</taxon>
        <taxon>Insecta</taxon>
        <taxon>Pterygota</taxon>
        <taxon>Neoptera</taxon>
        <taxon>Endopterygota</taxon>
        <taxon>Hymenoptera</taxon>
        <taxon>Apocrita</taxon>
        <taxon>Proctotrupomorpha</taxon>
        <taxon>Chalcidoidea</taxon>
        <taxon>Trichogrammatidae</taxon>
        <taxon>Trichogramma</taxon>
    </lineage>
</organism>